<dbReference type="HAMAP" id="MF_01456">
    <property type="entry name" value="NDH1_NuoK"/>
    <property type="match status" value="1"/>
</dbReference>
<dbReference type="Pfam" id="PF00420">
    <property type="entry name" value="Oxidored_q2"/>
    <property type="match status" value="1"/>
</dbReference>
<evidence type="ECO:0000256" key="6">
    <source>
        <dbReference type="ARBA" id="ARBA00023136"/>
    </source>
</evidence>
<dbReference type="InterPro" id="IPR001133">
    <property type="entry name" value="NADH_UbQ_OxRdtase_chain4L/K"/>
</dbReference>
<keyword evidence="7" id="KW-0830">Ubiquinone</keyword>
<keyword evidence="6 7" id="KW-0472">Membrane</keyword>
<name>A0A8J3J5M3_9CHLR</name>
<dbReference type="GO" id="GO:0042773">
    <property type="term" value="P:ATP synthesis coupled electron transport"/>
    <property type="evidence" value="ECO:0007669"/>
    <property type="project" value="InterPro"/>
</dbReference>
<keyword evidence="5 7" id="KW-1133">Transmembrane helix</keyword>
<dbReference type="EC" id="7.1.1.-" evidence="7"/>
<dbReference type="GO" id="GO:0005886">
    <property type="term" value="C:plasma membrane"/>
    <property type="evidence" value="ECO:0007669"/>
    <property type="project" value="UniProtKB-SubCell"/>
</dbReference>
<keyword evidence="3 7" id="KW-0813">Transport</keyword>
<keyword evidence="7" id="KW-0520">NAD</keyword>
<feature type="transmembrane region" description="Helical" evidence="7">
    <location>
        <begin position="70"/>
        <end position="94"/>
    </location>
</feature>
<evidence type="ECO:0000256" key="2">
    <source>
        <dbReference type="ARBA" id="ARBA00010519"/>
    </source>
</evidence>
<keyword evidence="9" id="KW-1185">Reference proteome</keyword>
<comment type="subunit">
    <text evidence="7">NDH-1 is composed of 14 different subunits. Subunits NuoA, H, J, K, L, M, N constitute the membrane sector of the complex.</text>
</comment>
<keyword evidence="7" id="KW-1278">Translocase</keyword>
<dbReference type="GO" id="GO:0050136">
    <property type="term" value="F:NADH dehydrogenase (quinone) (non-electrogenic) activity"/>
    <property type="evidence" value="ECO:0007669"/>
    <property type="project" value="UniProtKB-UniRule"/>
</dbReference>
<evidence type="ECO:0000256" key="3">
    <source>
        <dbReference type="ARBA" id="ARBA00022448"/>
    </source>
</evidence>
<dbReference type="NCBIfam" id="NF004320">
    <property type="entry name" value="PRK05715.1-2"/>
    <property type="match status" value="1"/>
</dbReference>
<evidence type="ECO:0000256" key="4">
    <source>
        <dbReference type="ARBA" id="ARBA00022692"/>
    </source>
</evidence>
<dbReference type="Proteomes" id="UP000597444">
    <property type="component" value="Unassembled WGS sequence"/>
</dbReference>
<protein>
    <recommendedName>
        <fullName evidence="7">NADH-quinone oxidoreductase subunit K</fullName>
        <ecNumber evidence="7">7.1.1.-</ecNumber>
    </recommendedName>
    <alternativeName>
        <fullName evidence="7">NADH dehydrogenase I subunit K</fullName>
    </alternativeName>
    <alternativeName>
        <fullName evidence="7">NDH-1 subunit K</fullName>
    </alternativeName>
</protein>
<keyword evidence="4 7" id="KW-0812">Transmembrane</keyword>
<evidence type="ECO:0000256" key="5">
    <source>
        <dbReference type="ARBA" id="ARBA00022989"/>
    </source>
</evidence>
<keyword evidence="7" id="KW-0874">Quinone</keyword>
<dbReference type="PANTHER" id="PTHR11434">
    <property type="entry name" value="NADH-UBIQUINONE OXIDOREDUCTASE SUBUNIT ND4L"/>
    <property type="match status" value="1"/>
</dbReference>
<comment type="caution">
    <text evidence="8">The sequence shown here is derived from an EMBL/GenBank/DDBJ whole genome shotgun (WGS) entry which is preliminary data.</text>
</comment>
<dbReference type="EMBL" id="BNJK01000004">
    <property type="protein sequence ID" value="GHP01167.1"/>
    <property type="molecule type" value="Genomic_DNA"/>
</dbReference>
<dbReference type="InterPro" id="IPR039428">
    <property type="entry name" value="NUOK/Mnh_C1-like"/>
</dbReference>
<proteinExistence type="inferred from homology"/>
<comment type="catalytic activity">
    <reaction evidence="7">
        <text>a quinone + NADH + 5 H(+)(in) = a quinol + NAD(+) + 4 H(+)(out)</text>
        <dbReference type="Rhea" id="RHEA:57888"/>
        <dbReference type="ChEBI" id="CHEBI:15378"/>
        <dbReference type="ChEBI" id="CHEBI:24646"/>
        <dbReference type="ChEBI" id="CHEBI:57540"/>
        <dbReference type="ChEBI" id="CHEBI:57945"/>
        <dbReference type="ChEBI" id="CHEBI:132124"/>
    </reaction>
</comment>
<comment type="function">
    <text evidence="7">NDH-1 shuttles electrons from NADH, via FMN and iron-sulfur (Fe-S) centers, to quinones in the respiratory chain. The immediate electron acceptor for the enzyme in this species is believed to be ubiquinone. Couples the redox reaction to proton translocation (for every two electrons transferred, four hydrogen ions are translocated across the cytoplasmic membrane), and thus conserves the redox energy in a proton gradient.</text>
</comment>
<organism evidence="8 9">
    <name type="scientific">Reticulibacter mediterranei</name>
    <dbReference type="NCBI Taxonomy" id="2778369"/>
    <lineage>
        <taxon>Bacteria</taxon>
        <taxon>Bacillati</taxon>
        <taxon>Chloroflexota</taxon>
        <taxon>Ktedonobacteria</taxon>
        <taxon>Ktedonobacterales</taxon>
        <taxon>Reticulibacteraceae</taxon>
        <taxon>Reticulibacter</taxon>
    </lineage>
</organism>
<reference evidence="8" key="1">
    <citation type="submission" date="2020-10" db="EMBL/GenBank/DDBJ databases">
        <title>Taxonomic study of unclassified bacteria belonging to the class Ktedonobacteria.</title>
        <authorList>
            <person name="Yabe S."/>
            <person name="Wang C.M."/>
            <person name="Zheng Y."/>
            <person name="Sakai Y."/>
            <person name="Cavaletti L."/>
            <person name="Monciardini P."/>
            <person name="Donadio S."/>
        </authorList>
    </citation>
    <scope>NUCLEOTIDE SEQUENCE</scope>
    <source>
        <strain evidence="8">ID150040</strain>
    </source>
</reference>
<dbReference type="Gene3D" id="1.10.287.3510">
    <property type="match status" value="1"/>
</dbReference>
<evidence type="ECO:0000313" key="8">
    <source>
        <dbReference type="EMBL" id="GHP01167.1"/>
    </source>
</evidence>
<dbReference type="AlphaFoldDB" id="A0A8J3J5M3"/>
<dbReference type="GO" id="GO:0048038">
    <property type="term" value="F:quinone binding"/>
    <property type="evidence" value="ECO:0007669"/>
    <property type="project" value="UniProtKB-KW"/>
</dbReference>
<accession>A0A8J3J5M3</accession>
<gene>
    <name evidence="8" type="primary">nuoK_3</name>
    <name evidence="7" type="synonym">nuoK</name>
    <name evidence="8" type="ORF">KSF_112140</name>
</gene>
<dbReference type="PANTHER" id="PTHR11434:SF16">
    <property type="entry name" value="NADH-UBIQUINONE OXIDOREDUCTASE CHAIN 4L"/>
    <property type="match status" value="1"/>
</dbReference>
<feature type="transmembrane region" description="Helical" evidence="7">
    <location>
        <begin position="38"/>
        <end position="58"/>
    </location>
</feature>
<sequence length="110" mass="11901">MNWLSNSGGPGLLPYLLVGALIFGIGVVGVLSQRSALMVLMSVEIIMNAAILTLVAFWRFVRPDQFDAQVFVIIIVTIAAVEMAAGLGLTLLVFRQRGNANVDEVKELKQ</sequence>
<evidence type="ECO:0000256" key="1">
    <source>
        <dbReference type="ARBA" id="ARBA00004141"/>
    </source>
</evidence>
<comment type="similarity">
    <text evidence="2 7">Belongs to the complex I subunit 4L family.</text>
</comment>
<keyword evidence="7" id="KW-1003">Cell membrane</keyword>
<evidence type="ECO:0000256" key="7">
    <source>
        <dbReference type="HAMAP-Rule" id="MF_01456"/>
    </source>
</evidence>
<evidence type="ECO:0000313" key="9">
    <source>
        <dbReference type="Proteomes" id="UP000597444"/>
    </source>
</evidence>
<dbReference type="GO" id="GO:0030964">
    <property type="term" value="C:NADH dehydrogenase complex"/>
    <property type="evidence" value="ECO:0007669"/>
    <property type="project" value="TreeGrafter"/>
</dbReference>
<feature type="transmembrane region" description="Helical" evidence="7">
    <location>
        <begin position="12"/>
        <end position="31"/>
    </location>
</feature>
<comment type="subcellular location">
    <subcellularLocation>
        <location evidence="7">Cell membrane</location>
        <topology evidence="7">Multi-pass membrane protein</topology>
    </subcellularLocation>
    <subcellularLocation>
        <location evidence="1">Membrane</location>
        <topology evidence="1">Multi-pass membrane protein</topology>
    </subcellularLocation>
</comment>
<dbReference type="RefSeq" id="WP_220211725.1">
    <property type="nucleotide sequence ID" value="NZ_BNJK01000004.1"/>
</dbReference>